<protein>
    <recommendedName>
        <fullName evidence="5">TTF-type domain-containing protein</fullName>
    </recommendedName>
</protein>
<evidence type="ECO:0000313" key="3">
    <source>
        <dbReference type="Ensembl" id="ENSKMAP00000018093.1"/>
    </source>
</evidence>
<dbReference type="OMA" id="QVAKHNE"/>
<dbReference type="AlphaFoldDB" id="A0A3Q3AMP1"/>
<proteinExistence type="predicted"/>
<evidence type="ECO:0000259" key="2">
    <source>
        <dbReference type="Pfam" id="PF14291"/>
    </source>
</evidence>
<dbReference type="PANTHER" id="PTHR45749:SF28">
    <property type="entry name" value="ZINC FINGER MYM-TYPE PROTEIN 1-LIKE-RELATED"/>
    <property type="match status" value="1"/>
</dbReference>
<dbReference type="InterPro" id="IPR012337">
    <property type="entry name" value="RNaseH-like_sf"/>
</dbReference>
<accession>A0A3Q3AMP1</accession>
<dbReference type="PANTHER" id="PTHR45749">
    <property type="match status" value="1"/>
</dbReference>
<dbReference type="SUPFAM" id="SSF53098">
    <property type="entry name" value="Ribonuclease H-like"/>
    <property type="match status" value="1"/>
</dbReference>
<reference evidence="3" key="1">
    <citation type="submission" date="2025-08" db="UniProtKB">
        <authorList>
            <consortium name="Ensembl"/>
        </authorList>
    </citation>
    <scope>IDENTIFICATION</scope>
</reference>
<evidence type="ECO:0000313" key="4">
    <source>
        <dbReference type="Proteomes" id="UP000264800"/>
    </source>
</evidence>
<feature type="domain" description="HAT C-terminal dimerisation" evidence="1">
    <location>
        <begin position="615"/>
        <end position="671"/>
    </location>
</feature>
<sequence length="711" mass="81287">MEEDYISKLKNFSKLDFQSKREVINNGRPTPELKDLLQTSGQKVTRSFQTEWYSRKDWLCGCPAKNRLYCFPCLLFSTCDNVWANAGYCDLKNLPRSLSKHERSTTHIQSQIALKTFGSSRMDLALNEQRRLNISIHNAKVKENREILKDFINATCFLAKQEMVFNDERTNSANRSNYAELLHAFAEKDERLARHLETSTVFSGLSNRIRDDLIEAVGDVIRNDIKTEINAAPFVAVEVDETTDVTNKAKMSVILRYVATSDVKEAFLGFDDVSDDRRAPAVAKYVLGVLEKYSCVEKLVAQTYDGAAVMTSELNGLQARIKEKVPAAMFTHCYAHKLNLVLLHAAKCMPESRTFFKTLEGLGSFFSKSTKRAHLLDDVVKRRLPRAGPTRWSSTSRLLQTTSMYQSDLRAVFHIMIENPDSWDNDTLMMAAGYDQWLSKASTCFLIMAYEVIFSETDALFRVLQTKIMDNGYCCARIQDTIGVVDSMRQEFNALYERFEQKCNTLGLNDSGRNQSVRDERKRMFYNILDNVSVQLKARFDHFDELAFLGLVDCTKLNEMSKHFDDTKLESLSKYAKFFDFVRLKADLIGLYSSQTVRNECKSPGQLLSFLAQKDLLQTVPEATKLLQLALTVPATASVERSFSALKRLKTYSRNRTGSGRLSSLAIISIEAERLLKLKENKEDFYNKVTEAFVAKERRMDFIYIVNEDLK</sequence>
<dbReference type="GeneTree" id="ENSGT00940000164001"/>
<organism evidence="3 4">
    <name type="scientific">Kryptolebias marmoratus</name>
    <name type="common">Mangrove killifish</name>
    <name type="synonym">Rivulus marmoratus</name>
    <dbReference type="NCBI Taxonomy" id="37003"/>
    <lineage>
        <taxon>Eukaryota</taxon>
        <taxon>Metazoa</taxon>
        <taxon>Chordata</taxon>
        <taxon>Craniata</taxon>
        <taxon>Vertebrata</taxon>
        <taxon>Euteleostomi</taxon>
        <taxon>Actinopterygii</taxon>
        <taxon>Neopterygii</taxon>
        <taxon>Teleostei</taxon>
        <taxon>Neoteleostei</taxon>
        <taxon>Acanthomorphata</taxon>
        <taxon>Ovalentaria</taxon>
        <taxon>Atherinomorphae</taxon>
        <taxon>Cyprinodontiformes</taxon>
        <taxon>Rivulidae</taxon>
        <taxon>Kryptolebias</taxon>
    </lineage>
</organism>
<dbReference type="Proteomes" id="UP000264800">
    <property type="component" value="Unplaced"/>
</dbReference>
<feature type="domain" description="DUF4371" evidence="2">
    <location>
        <begin position="145"/>
        <end position="316"/>
    </location>
</feature>
<evidence type="ECO:0000259" key="1">
    <source>
        <dbReference type="Pfam" id="PF05699"/>
    </source>
</evidence>
<dbReference type="Ensembl" id="ENSKMAT00000018345.1">
    <property type="protein sequence ID" value="ENSKMAP00000018093.1"/>
    <property type="gene ID" value="ENSKMAG00000013476.1"/>
</dbReference>
<dbReference type="GO" id="GO:0046983">
    <property type="term" value="F:protein dimerization activity"/>
    <property type="evidence" value="ECO:0007669"/>
    <property type="project" value="InterPro"/>
</dbReference>
<keyword evidence="4" id="KW-1185">Reference proteome</keyword>
<dbReference type="InterPro" id="IPR008906">
    <property type="entry name" value="HATC_C_dom"/>
</dbReference>
<dbReference type="STRING" id="37003.ENSKMAP00000018093"/>
<reference evidence="3" key="2">
    <citation type="submission" date="2025-09" db="UniProtKB">
        <authorList>
            <consortium name="Ensembl"/>
        </authorList>
    </citation>
    <scope>IDENTIFICATION</scope>
</reference>
<dbReference type="Pfam" id="PF14291">
    <property type="entry name" value="DUF4371"/>
    <property type="match status" value="1"/>
</dbReference>
<name>A0A3Q3AMP1_KRYMA</name>
<dbReference type="Pfam" id="PF05699">
    <property type="entry name" value="Dimer_Tnp_hAT"/>
    <property type="match status" value="1"/>
</dbReference>
<dbReference type="InterPro" id="IPR025398">
    <property type="entry name" value="DUF4371"/>
</dbReference>
<evidence type="ECO:0008006" key="5">
    <source>
        <dbReference type="Google" id="ProtNLM"/>
    </source>
</evidence>